<accession>A0AC61QSP7</accession>
<dbReference type="EMBL" id="SRZC01000003">
    <property type="protein sequence ID" value="TGX83480.1"/>
    <property type="molecule type" value="Genomic_DNA"/>
</dbReference>
<organism evidence="1 2">
    <name type="scientific">Palleniella muris</name>
    <dbReference type="NCBI Taxonomy" id="3038145"/>
    <lineage>
        <taxon>Bacteria</taxon>
        <taxon>Pseudomonadati</taxon>
        <taxon>Bacteroidota</taxon>
        <taxon>Bacteroidia</taxon>
        <taxon>Bacteroidales</taxon>
        <taxon>Prevotellaceae</taxon>
        <taxon>Palleniella</taxon>
    </lineage>
</organism>
<keyword evidence="1" id="KW-0645">Protease</keyword>
<comment type="caution">
    <text evidence="1">The sequence shown here is derived from an EMBL/GenBank/DDBJ whole genome shotgun (WGS) entry which is preliminary data.</text>
</comment>
<name>A0AC61QSP7_9BACT</name>
<sequence>MIEQEFDPIDDDRNDEGKDPAEEMAREMREMFQQASRALHNSFANAARRERAEESLMIGRPGNTKTPFLDKYSHDLTKSAAEHKLDPVVGRDKEVYRLVEILGRRKKNNPVLIGDPGVGKSAIVEGLAQQIAEGTSSPVLRGKRILSLDLTSVVAGTQYRGDFEKRMKEIISELEQSPDVIVFIDEIHTLMGAGSASGTMDAANILKPALARGTVQCIGATTLDEYRKSIEKDGALERRFQKIIVNPTSEEETIKILENIKARYQQYHHVIYPQEVVRACVVQTQRYITDRVFPDKAIDALDEVGSRVHLRTAVISPKQRNLENELAEVRQKKKSAVVQQNFELAAALRDRQEELERRLLQLQTYGDDDTTDYVTVTEKDVCEVVSLISGVPVSQISEGDNIRLRRLGDILKGSVIGQDKAVETCVRAIRRNSLGLRSHNRPIGAFLFLGPTGVGKTYLAQQLAREVFGSAGSLIRVDMSEFNESFNTSRLVGAPPGYVGYDEGGQLTERVRRHPYSVVLLDEIEKAHQNIFNLLLQVLDEGRLTDGNGRLIDFRNTIVIMTSNAGTRQLKEFSRGIGFGAVASDGNINSDYARSIIEKALKKQFAPEFLNRLDEIVMFDQLSLESIKQIIDIEMKDLYNRVAELGYKLKMSDKAKEFVAEKGYDVQYGARPLKRAVRQYVEDELCNLLLDNRLQQGCVIKVGKPKTAKNLVFTVSDK</sequence>
<proteinExistence type="predicted"/>
<keyword evidence="1" id="KW-0547">Nucleotide-binding</keyword>
<protein>
    <submittedName>
        <fullName evidence="1">ATP-dependent Clp protease ATP-binding subunit</fullName>
    </submittedName>
</protein>
<gene>
    <name evidence="1" type="ORF">E5358_02195</name>
</gene>
<reference evidence="1" key="1">
    <citation type="submission" date="2019-04" db="EMBL/GenBank/DDBJ databases">
        <title>Microbes associate with the intestines of laboratory mice.</title>
        <authorList>
            <person name="Navarre W."/>
            <person name="Wong E."/>
            <person name="Huang K."/>
            <person name="Tropini C."/>
            <person name="Ng K."/>
            <person name="Yu B."/>
        </authorList>
    </citation>
    <scope>NUCLEOTIDE SEQUENCE</scope>
    <source>
        <strain evidence="1">NM73_A23</strain>
    </source>
</reference>
<dbReference type="Proteomes" id="UP000308886">
    <property type="component" value="Unassembled WGS sequence"/>
</dbReference>
<keyword evidence="1" id="KW-0378">Hydrolase</keyword>
<keyword evidence="2" id="KW-1185">Reference proteome</keyword>
<evidence type="ECO:0000313" key="1">
    <source>
        <dbReference type="EMBL" id="TGX83480.1"/>
    </source>
</evidence>
<keyword evidence="1" id="KW-0067">ATP-binding</keyword>
<evidence type="ECO:0000313" key="2">
    <source>
        <dbReference type="Proteomes" id="UP000308886"/>
    </source>
</evidence>